<reference evidence="1" key="1">
    <citation type="submission" date="2023-03" db="EMBL/GenBank/DDBJ databases">
        <title>Massive genome expansion in bonnet fungi (Mycena s.s.) driven by repeated elements and novel gene families across ecological guilds.</title>
        <authorList>
            <consortium name="Lawrence Berkeley National Laboratory"/>
            <person name="Harder C.B."/>
            <person name="Miyauchi S."/>
            <person name="Viragh M."/>
            <person name="Kuo A."/>
            <person name="Thoen E."/>
            <person name="Andreopoulos B."/>
            <person name="Lu D."/>
            <person name="Skrede I."/>
            <person name="Drula E."/>
            <person name="Henrissat B."/>
            <person name="Morin E."/>
            <person name="Kohler A."/>
            <person name="Barry K."/>
            <person name="LaButti K."/>
            <person name="Morin E."/>
            <person name="Salamov A."/>
            <person name="Lipzen A."/>
            <person name="Mereny Z."/>
            <person name="Hegedus B."/>
            <person name="Baldrian P."/>
            <person name="Stursova M."/>
            <person name="Weitz H."/>
            <person name="Taylor A."/>
            <person name="Grigoriev I.V."/>
            <person name="Nagy L.G."/>
            <person name="Martin F."/>
            <person name="Kauserud H."/>
        </authorList>
    </citation>
    <scope>NUCLEOTIDE SEQUENCE</scope>
    <source>
        <strain evidence="1">9284</strain>
    </source>
</reference>
<dbReference type="EMBL" id="JARKIF010000036">
    <property type="protein sequence ID" value="KAJ7610097.1"/>
    <property type="molecule type" value="Genomic_DNA"/>
</dbReference>
<proteinExistence type="predicted"/>
<keyword evidence="2" id="KW-1185">Reference proteome</keyword>
<organism evidence="1 2">
    <name type="scientific">Roridomyces roridus</name>
    <dbReference type="NCBI Taxonomy" id="1738132"/>
    <lineage>
        <taxon>Eukaryota</taxon>
        <taxon>Fungi</taxon>
        <taxon>Dikarya</taxon>
        <taxon>Basidiomycota</taxon>
        <taxon>Agaricomycotina</taxon>
        <taxon>Agaricomycetes</taxon>
        <taxon>Agaricomycetidae</taxon>
        <taxon>Agaricales</taxon>
        <taxon>Marasmiineae</taxon>
        <taxon>Mycenaceae</taxon>
        <taxon>Roridomyces</taxon>
    </lineage>
</organism>
<evidence type="ECO:0000313" key="2">
    <source>
        <dbReference type="Proteomes" id="UP001221142"/>
    </source>
</evidence>
<feature type="non-terminal residue" evidence="1">
    <location>
        <position position="1"/>
    </location>
</feature>
<evidence type="ECO:0000313" key="1">
    <source>
        <dbReference type="EMBL" id="KAJ7610097.1"/>
    </source>
</evidence>
<sequence>WGKISFRLGGGDKIDGSEVVNYSEQNYSRDATFIKYSRQVDRNERSRNRNVEWYSKVEYGQLLRVVQFKCPLPLIWQDNGVAQGPKMLLLAVIRSVKQDTARSTDSIPYFKDGAFGPIHIINVDEISCLIARIPDHG</sequence>
<comment type="caution">
    <text evidence="1">The sequence shown here is derived from an EMBL/GenBank/DDBJ whole genome shotgun (WGS) entry which is preliminary data.</text>
</comment>
<name>A0AAD7B443_9AGAR</name>
<feature type="non-terminal residue" evidence="1">
    <location>
        <position position="137"/>
    </location>
</feature>
<dbReference type="AlphaFoldDB" id="A0AAD7B443"/>
<gene>
    <name evidence="1" type="ORF">FB45DRAFT_682952</name>
</gene>
<dbReference type="Proteomes" id="UP001221142">
    <property type="component" value="Unassembled WGS sequence"/>
</dbReference>
<accession>A0AAD7B443</accession>
<protein>
    <submittedName>
        <fullName evidence="1">Uncharacterized protein</fullName>
    </submittedName>
</protein>